<accession>A0AAP6MJP0</accession>
<gene>
    <name evidence="1" type="ORF">VCB98_01120</name>
</gene>
<dbReference type="GO" id="GO:0005737">
    <property type="term" value="C:cytoplasm"/>
    <property type="evidence" value="ECO:0007669"/>
    <property type="project" value="TreeGrafter"/>
</dbReference>
<evidence type="ECO:0000313" key="1">
    <source>
        <dbReference type="EMBL" id="MEA5444418.1"/>
    </source>
</evidence>
<dbReference type="GO" id="GO:0016491">
    <property type="term" value="F:oxidoreductase activity"/>
    <property type="evidence" value="ECO:0007669"/>
    <property type="project" value="TreeGrafter"/>
</dbReference>
<proteinExistence type="predicted"/>
<comment type="caution">
    <text evidence="1">The sequence shown here is derived from an EMBL/GenBank/DDBJ whole genome shotgun (WGS) entry which is preliminary data.</text>
</comment>
<dbReference type="PANTHER" id="PTHR43544">
    <property type="entry name" value="SHORT-CHAIN DEHYDROGENASE/REDUCTASE"/>
    <property type="match status" value="1"/>
</dbReference>
<dbReference type="AlphaFoldDB" id="A0AAP6MJP0"/>
<dbReference type="PANTHER" id="PTHR43544:SF12">
    <property type="entry name" value="NAD(P)-BINDING ROSSMANN-FOLD SUPERFAMILY PROTEIN"/>
    <property type="match status" value="1"/>
</dbReference>
<dbReference type="Pfam" id="PF13561">
    <property type="entry name" value="adh_short_C2"/>
    <property type="match status" value="1"/>
</dbReference>
<dbReference type="Gene3D" id="3.40.50.720">
    <property type="entry name" value="NAD(P)-binding Rossmann-like Domain"/>
    <property type="match status" value="1"/>
</dbReference>
<dbReference type="Proteomes" id="UP001302316">
    <property type="component" value="Unassembled WGS sequence"/>
</dbReference>
<sequence length="221" mass="23272">MKNALVIGASGGIGSALTKALAAEGHAVTGLSRSEHGLDITDEDSIQAHFRNLSGPFHRILITTGALQVDDHRPEKTLRQLNREALTALFLVNAVGPALAIKHALPLLAKDEPAVLAALSARVGSIGDNRAGGWYSYRAAKAALNMIIHGAAIELGRSRKQAICVALHPGTVASRLTKPYLGRHPSVTPETAAKNLLAVITGLSRNDSGGFFDWAGETIPW</sequence>
<organism evidence="1 2">
    <name type="scientific">Natronospira elongata</name>
    <dbReference type="NCBI Taxonomy" id="3110268"/>
    <lineage>
        <taxon>Bacteria</taxon>
        <taxon>Pseudomonadati</taxon>
        <taxon>Pseudomonadota</taxon>
        <taxon>Gammaproteobacteria</taxon>
        <taxon>Natronospirales</taxon>
        <taxon>Natronospiraceae</taxon>
        <taxon>Natronospira</taxon>
    </lineage>
</organism>
<dbReference type="PRINTS" id="PR00081">
    <property type="entry name" value="GDHRDH"/>
</dbReference>
<dbReference type="EMBL" id="JAYGII010000002">
    <property type="protein sequence ID" value="MEA5444418.1"/>
    <property type="molecule type" value="Genomic_DNA"/>
</dbReference>
<dbReference type="SUPFAM" id="SSF51735">
    <property type="entry name" value="NAD(P)-binding Rossmann-fold domains"/>
    <property type="match status" value="1"/>
</dbReference>
<reference evidence="1 2" key="1">
    <citation type="submission" date="2023-12" db="EMBL/GenBank/DDBJ databases">
        <title>Whole-genome sequencing of halo(alkali)philic microorganisms from hypersaline lakes.</title>
        <authorList>
            <person name="Sorokin D.Y."/>
            <person name="Merkel A.Y."/>
            <person name="Messina E."/>
            <person name="Yakimov M."/>
        </authorList>
    </citation>
    <scope>NUCLEOTIDE SEQUENCE [LARGE SCALE GENOMIC DNA]</scope>
    <source>
        <strain evidence="1 2">AB-CW1</strain>
    </source>
</reference>
<keyword evidence="2" id="KW-1185">Reference proteome</keyword>
<dbReference type="InterPro" id="IPR036291">
    <property type="entry name" value="NAD(P)-bd_dom_sf"/>
</dbReference>
<dbReference type="InterPro" id="IPR051468">
    <property type="entry name" value="Fungal_SecMetab_SDRs"/>
</dbReference>
<dbReference type="InterPro" id="IPR002347">
    <property type="entry name" value="SDR_fam"/>
</dbReference>
<evidence type="ECO:0000313" key="2">
    <source>
        <dbReference type="Proteomes" id="UP001302316"/>
    </source>
</evidence>
<dbReference type="RefSeq" id="WP_346049602.1">
    <property type="nucleotide sequence ID" value="NZ_JAYGII010000002.1"/>
</dbReference>
<name>A0AAP6MJP0_9GAMM</name>
<protein>
    <submittedName>
        <fullName evidence="1">SDR family NAD(P)-dependent oxidoreductase</fullName>
    </submittedName>
</protein>